<dbReference type="RefSeq" id="WP_114509077.1">
    <property type="nucleotide sequence ID" value="NZ_QPMK01000001.1"/>
</dbReference>
<dbReference type="EMBL" id="QPMK01000001">
    <property type="protein sequence ID" value="RDD68098.1"/>
    <property type="molecule type" value="Genomic_DNA"/>
</dbReference>
<gene>
    <name evidence="1" type="ORF">DU478_01090</name>
</gene>
<proteinExistence type="predicted"/>
<evidence type="ECO:0000313" key="2">
    <source>
        <dbReference type="Proteomes" id="UP000253977"/>
    </source>
</evidence>
<evidence type="ECO:0008006" key="3">
    <source>
        <dbReference type="Google" id="ProtNLM"/>
    </source>
</evidence>
<dbReference type="Proteomes" id="UP000253977">
    <property type="component" value="Unassembled WGS sequence"/>
</dbReference>
<sequence>MTARTVATLHWRALDRSGEDSCRLSQLPSGWMLVGHARFGIDGDWSALDYVVRCDTDWHTTSADISGLHGGDKIALHVLHLGNDWTVNDAPQPQLAGAVDIDLGFTPATNLMPLRRLPDIGRMTVRAAWLRSPDLPLEPLDQTYTRARGGLVHYTAAQTGYQTQLKVNEHGFVTLYPDLWEANHAP</sequence>
<name>A0A369TS39_9RHOB</name>
<dbReference type="InterPro" id="IPR009467">
    <property type="entry name" value="Glycolipid-bd_prot_put"/>
</dbReference>
<comment type="caution">
    <text evidence="1">The sequence shown here is derived from an EMBL/GenBank/DDBJ whole genome shotgun (WGS) entry which is preliminary data.</text>
</comment>
<dbReference type="OrthoDB" id="7347529at2"/>
<reference evidence="1 2" key="1">
    <citation type="submission" date="2018-07" db="EMBL/GenBank/DDBJ databases">
        <title>Thalassococcus profundi sp. nov., a marine bacterium isolated from deep seawater of Okinawa Trough.</title>
        <authorList>
            <person name="Yu M."/>
        </authorList>
    </citation>
    <scope>NUCLEOTIDE SEQUENCE [LARGE SCALE GENOMIC DNA]</scope>
    <source>
        <strain evidence="1 2">WRAS1</strain>
    </source>
</reference>
<dbReference type="AlphaFoldDB" id="A0A369TS39"/>
<organism evidence="1 2">
    <name type="scientific">Thalassococcus profundi</name>
    <dbReference type="NCBI Taxonomy" id="2282382"/>
    <lineage>
        <taxon>Bacteria</taxon>
        <taxon>Pseudomonadati</taxon>
        <taxon>Pseudomonadota</taxon>
        <taxon>Alphaproteobacteria</taxon>
        <taxon>Rhodobacterales</taxon>
        <taxon>Roseobacteraceae</taxon>
        <taxon>Thalassococcus</taxon>
    </lineage>
</organism>
<dbReference type="Pfam" id="PF06475">
    <property type="entry name" value="Glycolipid_bind"/>
    <property type="match status" value="1"/>
</dbReference>
<dbReference type="SUPFAM" id="SSF159275">
    <property type="entry name" value="PA1994-like"/>
    <property type="match status" value="1"/>
</dbReference>
<protein>
    <recommendedName>
        <fullName evidence="3">Glycolipid-binding domain-containing protein</fullName>
    </recommendedName>
</protein>
<evidence type="ECO:0000313" key="1">
    <source>
        <dbReference type="EMBL" id="RDD68098.1"/>
    </source>
</evidence>
<accession>A0A369TS39</accession>
<keyword evidence="2" id="KW-1185">Reference proteome</keyword>